<dbReference type="PANTHER" id="PTHR30614">
    <property type="entry name" value="MEMBRANE COMPONENT OF AMINO ACID ABC TRANSPORTER"/>
    <property type="match status" value="1"/>
</dbReference>
<feature type="transmembrane region" description="Helical" evidence="9">
    <location>
        <begin position="236"/>
        <end position="259"/>
    </location>
</feature>
<dbReference type="AlphaFoldDB" id="A0AA41ZGL0"/>
<dbReference type="PROSITE" id="PS50928">
    <property type="entry name" value="ABC_TM1"/>
    <property type="match status" value="1"/>
</dbReference>
<evidence type="ECO:0000256" key="1">
    <source>
        <dbReference type="ARBA" id="ARBA00004429"/>
    </source>
</evidence>
<comment type="caution">
    <text evidence="11">The sequence shown here is derived from an EMBL/GenBank/DDBJ whole genome shotgun (WGS) entry which is preliminary data.</text>
</comment>
<dbReference type="InterPro" id="IPR010065">
    <property type="entry name" value="AA_ABC_transptr_permease_3TM"/>
</dbReference>
<evidence type="ECO:0000256" key="8">
    <source>
        <dbReference type="ARBA" id="ARBA00023136"/>
    </source>
</evidence>
<dbReference type="Pfam" id="PF00528">
    <property type="entry name" value="BPD_transp_1"/>
    <property type="match status" value="1"/>
</dbReference>
<dbReference type="PANTHER" id="PTHR30614:SF41">
    <property type="entry name" value="INNER MEMBRANE AMINO-ACID ABC TRANSPORTER PERMEASE PROTEIN YHDY"/>
    <property type="match status" value="1"/>
</dbReference>
<keyword evidence="4" id="KW-1003">Cell membrane</keyword>
<gene>
    <name evidence="11" type="ORF">OQ287_07875</name>
</gene>
<dbReference type="GO" id="GO:0006865">
    <property type="term" value="P:amino acid transport"/>
    <property type="evidence" value="ECO:0007669"/>
    <property type="project" value="UniProtKB-KW"/>
</dbReference>
<dbReference type="FunFam" id="1.10.3720.10:FF:000032">
    <property type="entry name" value="General amino acid ABC transporter permease"/>
    <property type="match status" value="1"/>
</dbReference>
<feature type="transmembrane region" description="Helical" evidence="9">
    <location>
        <begin position="203"/>
        <end position="224"/>
    </location>
</feature>
<feature type="transmembrane region" description="Helical" evidence="9">
    <location>
        <begin position="128"/>
        <end position="150"/>
    </location>
</feature>
<feature type="transmembrane region" description="Helical" evidence="9">
    <location>
        <begin position="103"/>
        <end position="122"/>
    </location>
</feature>
<organism evidence="11 12">
    <name type="scientific">Larsenimonas rhizosphaerae</name>
    <dbReference type="NCBI Taxonomy" id="2944682"/>
    <lineage>
        <taxon>Bacteria</taxon>
        <taxon>Pseudomonadati</taxon>
        <taxon>Pseudomonadota</taxon>
        <taxon>Gammaproteobacteria</taxon>
        <taxon>Oceanospirillales</taxon>
        <taxon>Halomonadaceae</taxon>
        <taxon>Larsenimonas</taxon>
    </lineage>
</organism>
<dbReference type="Proteomes" id="UP001165678">
    <property type="component" value="Unassembled WGS sequence"/>
</dbReference>
<evidence type="ECO:0000256" key="2">
    <source>
        <dbReference type="ARBA" id="ARBA00010072"/>
    </source>
</evidence>
<keyword evidence="8 9" id="KW-0472">Membrane</keyword>
<feature type="transmembrane region" description="Helical" evidence="9">
    <location>
        <begin position="306"/>
        <end position="323"/>
    </location>
</feature>
<comment type="similarity">
    <text evidence="2">Belongs to the binding-protein-dependent transport system permease family. HisMQ subfamily.</text>
</comment>
<evidence type="ECO:0000256" key="4">
    <source>
        <dbReference type="ARBA" id="ARBA00022475"/>
    </source>
</evidence>
<evidence type="ECO:0000313" key="11">
    <source>
        <dbReference type="EMBL" id="MCX2524155.1"/>
    </source>
</evidence>
<proteinExistence type="inferred from homology"/>
<dbReference type="InterPro" id="IPR043429">
    <property type="entry name" value="ArtM/GltK/GlnP/TcyL/YhdX-like"/>
</dbReference>
<evidence type="ECO:0000259" key="10">
    <source>
        <dbReference type="PROSITE" id="PS50928"/>
    </source>
</evidence>
<evidence type="ECO:0000256" key="7">
    <source>
        <dbReference type="ARBA" id="ARBA00022989"/>
    </source>
</evidence>
<keyword evidence="6" id="KW-0029">Amino-acid transport</keyword>
<keyword evidence="12" id="KW-1185">Reference proteome</keyword>
<evidence type="ECO:0000256" key="3">
    <source>
        <dbReference type="ARBA" id="ARBA00022448"/>
    </source>
</evidence>
<feature type="domain" description="ABC transmembrane type-1" evidence="10">
    <location>
        <begin position="161"/>
        <end position="355"/>
    </location>
</feature>
<dbReference type="CDD" id="cd06261">
    <property type="entry name" value="TM_PBP2"/>
    <property type="match status" value="1"/>
</dbReference>
<dbReference type="RefSeq" id="WP_265896098.1">
    <property type="nucleotide sequence ID" value="NZ_JAPIVE010000002.1"/>
</dbReference>
<sequence>MATSFFRESLISPRKPPVSRQGLRGWLHENLFSGPVNSLVTLLVGALAIYALVPVIEWALIKAQWVGDSRADCSGDGACWVYIETRLGSLIYGFYPEAQRWRVDIVFVLFVVLGIWLMVPAVPGKKVAALVGLLVFPVVAFFLLSGGFGLEHVPTRCWGGLMLTLVIASVGIVGSLPLGIVLALGRRSSMPLVRGVCVVFIEFWRGVPLITVLFMASVMFPLFVPEDFNIDKLLRALVGIMLFWSAYMAEVVRSGLQAIPSGQGEAGAALGLGYWQRMGLVVLPQALKLVIPGIVNTFIALFKDTTLVLIIGLFDFLALIKAGTSDSSWLGFAIEGFVFAALVYWIFCFGMSRYSQFIERRLYRGH</sequence>
<feature type="transmembrane region" description="Helical" evidence="9">
    <location>
        <begin position="39"/>
        <end position="61"/>
    </location>
</feature>
<keyword evidence="3 9" id="KW-0813">Transport</keyword>
<evidence type="ECO:0000256" key="9">
    <source>
        <dbReference type="RuleBase" id="RU363032"/>
    </source>
</evidence>
<evidence type="ECO:0000313" key="12">
    <source>
        <dbReference type="Proteomes" id="UP001165678"/>
    </source>
</evidence>
<accession>A0AA41ZGL0</accession>
<feature type="transmembrane region" description="Helical" evidence="9">
    <location>
        <begin position="279"/>
        <end position="299"/>
    </location>
</feature>
<feature type="transmembrane region" description="Helical" evidence="9">
    <location>
        <begin position="162"/>
        <end position="183"/>
    </location>
</feature>
<dbReference type="NCBIfam" id="TIGR01726">
    <property type="entry name" value="HEQRo_perm_3TM"/>
    <property type="match status" value="1"/>
</dbReference>
<dbReference type="InterPro" id="IPR000515">
    <property type="entry name" value="MetI-like"/>
</dbReference>
<dbReference type="GO" id="GO:0022857">
    <property type="term" value="F:transmembrane transporter activity"/>
    <property type="evidence" value="ECO:0007669"/>
    <property type="project" value="InterPro"/>
</dbReference>
<dbReference type="Gene3D" id="1.10.3720.10">
    <property type="entry name" value="MetI-like"/>
    <property type="match status" value="1"/>
</dbReference>
<protein>
    <submittedName>
        <fullName evidence="11">Amino acid ABC transporter permease</fullName>
    </submittedName>
</protein>
<evidence type="ECO:0000256" key="5">
    <source>
        <dbReference type="ARBA" id="ARBA00022692"/>
    </source>
</evidence>
<comment type="subcellular location">
    <subcellularLocation>
        <location evidence="1">Cell inner membrane</location>
        <topology evidence="1">Multi-pass membrane protein</topology>
    </subcellularLocation>
    <subcellularLocation>
        <location evidence="9">Cell membrane</location>
        <topology evidence="9">Multi-pass membrane protein</topology>
    </subcellularLocation>
</comment>
<dbReference type="InterPro" id="IPR035906">
    <property type="entry name" value="MetI-like_sf"/>
</dbReference>
<dbReference type="SUPFAM" id="SSF161098">
    <property type="entry name" value="MetI-like"/>
    <property type="match status" value="1"/>
</dbReference>
<keyword evidence="7 9" id="KW-1133">Transmembrane helix</keyword>
<reference evidence="11" key="1">
    <citation type="submission" date="2022-11" db="EMBL/GenBank/DDBJ databases">
        <title>Larsenimonas rhizosphaerae sp. nov., isolated from a tidal mudflat.</title>
        <authorList>
            <person name="Lee S.D."/>
            <person name="Kim I.S."/>
        </authorList>
    </citation>
    <scope>NUCLEOTIDE SEQUENCE</scope>
    <source>
        <strain evidence="11">GH2-1</strain>
    </source>
</reference>
<dbReference type="GO" id="GO:0043190">
    <property type="term" value="C:ATP-binding cassette (ABC) transporter complex"/>
    <property type="evidence" value="ECO:0007669"/>
    <property type="project" value="InterPro"/>
</dbReference>
<dbReference type="EMBL" id="JAPIVE010000002">
    <property type="protein sequence ID" value="MCX2524155.1"/>
    <property type="molecule type" value="Genomic_DNA"/>
</dbReference>
<feature type="transmembrane region" description="Helical" evidence="9">
    <location>
        <begin position="329"/>
        <end position="351"/>
    </location>
</feature>
<evidence type="ECO:0000256" key="6">
    <source>
        <dbReference type="ARBA" id="ARBA00022970"/>
    </source>
</evidence>
<keyword evidence="5 9" id="KW-0812">Transmembrane</keyword>
<name>A0AA41ZGL0_9GAMM</name>